<dbReference type="Gene3D" id="3.30.559.10">
    <property type="entry name" value="Chloramphenicol acetyltransferase-like domain"/>
    <property type="match status" value="1"/>
</dbReference>
<dbReference type="Gene3D" id="3.30.559.70">
    <property type="entry name" value="Choline/Carnitine o-acyltransferase, domain 2"/>
    <property type="match status" value="1"/>
</dbReference>
<evidence type="ECO:0000256" key="1">
    <source>
        <dbReference type="ARBA" id="ARBA00004275"/>
    </source>
</evidence>
<gene>
    <name evidence="21" type="primary">CAT2</name>
    <name evidence="21" type="ORF">HDU87_004453</name>
</gene>
<dbReference type="Proteomes" id="UP001212152">
    <property type="component" value="Unassembled WGS sequence"/>
</dbReference>
<dbReference type="EMBL" id="JADGJQ010000033">
    <property type="protein sequence ID" value="KAJ3177434.1"/>
    <property type="molecule type" value="Genomic_DNA"/>
</dbReference>
<keyword evidence="5 19" id="KW-0808">Transferase</keyword>
<dbReference type="EC" id="2.3.1.7" evidence="16"/>
<comment type="similarity">
    <text evidence="3 19">Belongs to the carnitine/choline acetyltransferase family.</text>
</comment>
<evidence type="ECO:0000256" key="16">
    <source>
        <dbReference type="ARBA" id="ARBA00066910"/>
    </source>
</evidence>
<comment type="catalytic activity">
    <reaction evidence="14">
        <text>(R)-carnitine + acetyl-CoA = O-acetyl-(R)-carnitine + CoA</text>
        <dbReference type="Rhea" id="RHEA:21136"/>
        <dbReference type="ChEBI" id="CHEBI:16347"/>
        <dbReference type="ChEBI" id="CHEBI:57287"/>
        <dbReference type="ChEBI" id="CHEBI:57288"/>
        <dbReference type="ChEBI" id="CHEBI:57589"/>
        <dbReference type="EC" id="2.3.1.7"/>
    </reaction>
</comment>
<evidence type="ECO:0000256" key="14">
    <source>
        <dbReference type="ARBA" id="ARBA00052702"/>
    </source>
</evidence>
<dbReference type="FunFam" id="3.30.559.70:FF:000007">
    <property type="entry name" value="Carnitine O-acetyltransferase, mitochondrial"/>
    <property type="match status" value="1"/>
</dbReference>
<dbReference type="GO" id="GO:0004092">
    <property type="term" value="F:carnitine O-acetyltransferase activity"/>
    <property type="evidence" value="ECO:0007669"/>
    <property type="project" value="UniProtKB-EC"/>
</dbReference>
<keyword evidence="13 19" id="KW-0012">Acyltransferase</keyword>
<evidence type="ECO:0000256" key="10">
    <source>
        <dbReference type="ARBA" id="ARBA00023128"/>
    </source>
</evidence>
<dbReference type="GO" id="GO:0006631">
    <property type="term" value="P:fatty acid metabolic process"/>
    <property type="evidence" value="ECO:0007669"/>
    <property type="project" value="UniProtKB-KW"/>
</dbReference>
<dbReference type="InterPro" id="IPR039551">
    <property type="entry name" value="Cho/carn_acyl_trans"/>
</dbReference>
<evidence type="ECO:0000256" key="9">
    <source>
        <dbReference type="ARBA" id="ARBA00023098"/>
    </source>
</evidence>
<dbReference type="InterPro" id="IPR000542">
    <property type="entry name" value="Carn_acyl_trans"/>
</dbReference>
<sequence>MSYSKMHSLTPSGPNKPLYSFQQQLPKLPVAPLAETAEKYLASLKPILSDAEYARSEKIVRDFVKPGGQGEQLRERLLERANTEKTSWLYEWWNDWAYMAYRDPVVINVSYFFVFKDEIRKSWKAPAKRAAALITGALEFKRKVIEEELEPEKAKGGALSMDQFQWMFNACRIPKIPSDTTATADPAKNSHVIVVRKNQFFSVETVHPDGTQLSTAEFERQIQAIYQQAGTVKDPAVGALTAANRDTWAKARDTLLQSPRNKSSIAAIESASFVVCLDDTAPVTREEASRACWHGDGQNRFFDKPLQFIVFENGKAGFLGEHSMMDATPTSMMCDFICKGFDRGTIKHGPSTVSDSLAAPKKLPFEVTEPLKQEIQTAIKDFDTVIAKHDLRIQAFFDYGKDLIKKFKLSPDAYVQMAIQLAYYKMFGVCRPTYESAQTRKFGFGRTETCRTVSCESVAWVKAMEDPEITVAQKVELGRKAVGAHIKYMNDAVENKGVDRLWLGLKLALKPNEPVPEFFKDPAFEYSKHWYLSTSQISSEYYDGYGWGEVVPDGFGIAYMVKERSLHFNVASLKEMRPDRMQYFLGEALRDMRAVFESSLAAPAAAPKAKL</sequence>
<dbReference type="InterPro" id="IPR023213">
    <property type="entry name" value="CAT-like_dom_sf"/>
</dbReference>
<dbReference type="Pfam" id="PF00755">
    <property type="entry name" value="Carn_acyltransf"/>
    <property type="match status" value="1"/>
</dbReference>
<dbReference type="GO" id="GO:0009437">
    <property type="term" value="P:carnitine metabolic process"/>
    <property type="evidence" value="ECO:0007669"/>
    <property type="project" value="TreeGrafter"/>
</dbReference>
<evidence type="ECO:0000256" key="7">
    <source>
        <dbReference type="ARBA" id="ARBA00022832"/>
    </source>
</evidence>
<evidence type="ECO:0000313" key="22">
    <source>
        <dbReference type="Proteomes" id="UP001212152"/>
    </source>
</evidence>
<evidence type="ECO:0000256" key="18">
    <source>
        <dbReference type="PIRSR" id="PIRSR600542-1"/>
    </source>
</evidence>
<keyword evidence="9" id="KW-0443">Lipid metabolism</keyword>
<dbReference type="PANTHER" id="PTHR22589:SF103">
    <property type="entry name" value="CARNITINE O-ACETYL-TRANSFERASE, ISOFORM A-RELATED"/>
    <property type="match status" value="1"/>
</dbReference>
<evidence type="ECO:0000259" key="20">
    <source>
        <dbReference type="Pfam" id="PF00755"/>
    </source>
</evidence>
<protein>
    <recommendedName>
        <fullName evidence="17">Carnitine O-acetyltransferase, mitochondrial</fullName>
        <ecNumber evidence="16">2.3.1.7</ecNumber>
    </recommendedName>
</protein>
<evidence type="ECO:0000256" key="11">
    <source>
        <dbReference type="ARBA" id="ARBA00023136"/>
    </source>
</evidence>
<dbReference type="PROSITE" id="PS00440">
    <property type="entry name" value="ACYLTRANSF_C_2"/>
    <property type="match status" value="1"/>
</dbReference>
<dbReference type="InterPro" id="IPR042231">
    <property type="entry name" value="Cho/carn_acyl_trans_2"/>
</dbReference>
<feature type="domain" description="Choline/carnitine acyltransferase" evidence="20">
    <location>
        <begin position="28"/>
        <end position="581"/>
    </location>
</feature>
<evidence type="ECO:0000256" key="19">
    <source>
        <dbReference type="RuleBase" id="RU003801"/>
    </source>
</evidence>
<feature type="active site" description="Proton acceptor" evidence="18">
    <location>
        <position position="322"/>
    </location>
</feature>
<comment type="function">
    <text evidence="15">Carnitine acetylase is specific for short chain fatty acids. Carnitine acetylase seems to affect the flux through the pyruvate dehydrogenase complex. It may be involved as well in the transport of acetyl-CoA into mitochondria.</text>
</comment>
<evidence type="ECO:0000256" key="5">
    <source>
        <dbReference type="ARBA" id="ARBA00022679"/>
    </source>
</evidence>
<evidence type="ECO:0000256" key="17">
    <source>
        <dbReference type="ARBA" id="ARBA00073438"/>
    </source>
</evidence>
<dbReference type="GO" id="GO:0005777">
    <property type="term" value="C:peroxisome"/>
    <property type="evidence" value="ECO:0007669"/>
    <property type="project" value="UniProtKB-SubCell"/>
</dbReference>
<dbReference type="AlphaFoldDB" id="A0AAD5TIA5"/>
<evidence type="ECO:0000256" key="8">
    <source>
        <dbReference type="ARBA" id="ARBA00022946"/>
    </source>
</evidence>
<keyword evidence="8" id="KW-0809">Transit peptide</keyword>
<evidence type="ECO:0000256" key="4">
    <source>
        <dbReference type="ARBA" id="ARBA00022448"/>
    </source>
</evidence>
<keyword evidence="12" id="KW-0576">Peroxisome</keyword>
<comment type="caution">
    <text evidence="21">The sequence shown here is derived from an EMBL/GenBank/DDBJ whole genome shotgun (WGS) entry which is preliminary data.</text>
</comment>
<evidence type="ECO:0000313" key="21">
    <source>
        <dbReference type="EMBL" id="KAJ3177434.1"/>
    </source>
</evidence>
<comment type="subcellular location">
    <subcellularLocation>
        <location evidence="2">Mitochondrion inner membrane</location>
        <topology evidence="2">Peripheral membrane protein</topology>
        <orientation evidence="2">Matrix side</orientation>
    </subcellularLocation>
    <subcellularLocation>
        <location evidence="1">Peroxisome</location>
    </subcellularLocation>
</comment>
<keyword evidence="22" id="KW-1185">Reference proteome</keyword>
<accession>A0AAD5TIA5</accession>
<keyword evidence="11" id="KW-0472">Membrane</keyword>
<keyword evidence="7" id="KW-0276">Fatty acid metabolism</keyword>
<evidence type="ECO:0000256" key="12">
    <source>
        <dbReference type="ARBA" id="ARBA00023140"/>
    </source>
</evidence>
<evidence type="ECO:0000256" key="2">
    <source>
        <dbReference type="ARBA" id="ARBA00004443"/>
    </source>
</evidence>
<evidence type="ECO:0000256" key="6">
    <source>
        <dbReference type="ARBA" id="ARBA00022792"/>
    </source>
</evidence>
<dbReference type="PANTHER" id="PTHR22589">
    <property type="entry name" value="CARNITINE O-ACYLTRANSFERASE"/>
    <property type="match status" value="1"/>
</dbReference>
<evidence type="ECO:0000256" key="3">
    <source>
        <dbReference type="ARBA" id="ARBA00005232"/>
    </source>
</evidence>
<evidence type="ECO:0000256" key="13">
    <source>
        <dbReference type="ARBA" id="ARBA00023315"/>
    </source>
</evidence>
<keyword evidence="6" id="KW-0999">Mitochondrion inner membrane</keyword>
<keyword evidence="10" id="KW-0496">Mitochondrion</keyword>
<name>A0AAD5TIA5_9FUNG</name>
<keyword evidence="4" id="KW-0813">Transport</keyword>
<organism evidence="21 22">
    <name type="scientific">Geranomyces variabilis</name>
    <dbReference type="NCBI Taxonomy" id="109894"/>
    <lineage>
        <taxon>Eukaryota</taxon>
        <taxon>Fungi</taxon>
        <taxon>Fungi incertae sedis</taxon>
        <taxon>Chytridiomycota</taxon>
        <taxon>Chytridiomycota incertae sedis</taxon>
        <taxon>Chytridiomycetes</taxon>
        <taxon>Spizellomycetales</taxon>
        <taxon>Powellomycetaceae</taxon>
        <taxon>Geranomyces</taxon>
    </lineage>
</organism>
<reference evidence="21" key="1">
    <citation type="submission" date="2020-05" db="EMBL/GenBank/DDBJ databases">
        <title>Phylogenomic resolution of chytrid fungi.</title>
        <authorList>
            <person name="Stajich J.E."/>
            <person name="Amses K."/>
            <person name="Simmons R."/>
            <person name="Seto K."/>
            <person name="Myers J."/>
            <person name="Bonds A."/>
            <person name="Quandt C.A."/>
            <person name="Barry K."/>
            <person name="Liu P."/>
            <person name="Grigoriev I."/>
            <person name="Longcore J.E."/>
            <person name="James T.Y."/>
        </authorList>
    </citation>
    <scope>NUCLEOTIDE SEQUENCE</scope>
    <source>
        <strain evidence="21">JEL0379</strain>
    </source>
</reference>
<dbReference type="SUPFAM" id="SSF52777">
    <property type="entry name" value="CoA-dependent acyltransferases"/>
    <property type="match status" value="2"/>
</dbReference>
<proteinExistence type="inferred from homology"/>
<evidence type="ECO:0000256" key="15">
    <source>
        <dbReference type="ARBA" id="ARBA00053195"/>
    </source>
</evidence>
<dbReference type="GO" id="GO:0005743">
    <property type="term" value="C:mitochondrial inner membrane"/>
    <property type="evidence" value="ECO:0007669"/>
    <property type="project" value="UniProtKB-SubCell"/>
</dbReference>